<name>A0A3N7J295_9BURK</name>
<dbReference type="PANTHER" id="PTHR18964">
    <property type="entry name" value="ROK (REPRESSOR, ORF, KINASE) FAMILY"/>
    <property type="match status" value="1"/>
</dbReference>
<dbReference type="Gene3D" id="3.30.420.40">
    <property type="match status" value="2"/>
</dbReference>
<evidence type="ECO:0000313" key="2">
    <source>
        <dbReference type="EMBL" id="RQP25062.1"/>
    </source>
</evidence>
<accession>A0A3N7J295</accession>
<keyword evidence="3" id="KW-1185">Reference proteome</keyword>
<dbReference type="AlphaFoldDB" id="A0A3N7J295"/>
<dbReference type="InterPro" id="IPR043129">
    <property type="entry name" value="ATPase_NBD"/>
</dbReference>
<proteinExistence type="inferred from homology"/>
<dbReference type="OrthoDB" id="9810372at2"/>
<evidence type="ECO:0000256" key="1">
    <source>
        <dbReference type="ARBA" id="ARBA00006479"/>
    </source>
</evidence>
<comment type="similarity">
    <text evidence="1">Belongs to the ROK (NagC/XylR) family.</text>
</comment>
<reference evidence="2 3" key="1">
    <citation type="submission" date="2018-08" db="EMBL/GenBank/DDBJ databases">
        <authorList>
            <person name="Khan S.A."/>
            <person name="Jeon C.O."/>
            <person name="Chun B.H."/>
            <person name="Jeong S.E."/>
        </authorList>
    </citation>
    <scope>NUCLEOTIDE SEQUENCE [LARGE SCALE GENOMIC DNA]</scope>
    <source>
        <strain evidence="2 3">S-16</strain>
    </source>
</reference>
<sequence length="280" mass="28791">MTTLEQPDSRQVGIDIGGTKMLVMAGGDTLRVDTGPEATPALLVRGIREQLARLGITPSVMGIAIPGLVEADGRVRMSGVLPKLAGWHPATAFADYGCTIHALNDAEAALVEEAQDLPDDATAGIVMAGTAIGAAFRVDGKPLRGARGWAGELGFMPVVTPQGVKRLDEITGGRFIAASLGIDGAELARRAQQGDAAALAAIREGGQALGLALAGLINLLNPHLLVLGGGTMQLPGYADAMRDAIQRHSLPPMLEACTLREARSGATVVAMGALRAALSR</sequence>
<dbReference type="RefSeq" id="WP_124539969.1">
    <property type="nucleotide sequence ID" value="NZ_QUSW01000002.1"/>
</dbReference>
<dbReference type="EMBL" id="QUSW01000002">
    <property type="protein sequence ID" value="RQP25062.1"/>
    <property type="molecule type" value="Genomic_DNA"/>
</dbReference>
<comment type="caution">
    <text evidence="2">The sequence shown here is derived from an EMBL/GenBank/DDBJ whole genome shotgun (WGS) entry which is preliminary data.</text>
</comment>
<protein>
    <submittedName>
        <fullName evidence="2">ROK family protein</fullName>
    </submittedName>
</protein>
<reference evidence="2 3" key="2">
    <citation type="submission" date="2018-12" db="EMBL/GenBank/DDBJ databases">
        <title>Rhizobacter gummiphilus sp. nov., a rubber-degrading bacterium isolated from the soil of a botanical garden in Japan.</title>
        <authorList>
            <person name="Shunsuke S.S."/>
        </authorList>
    </citation>
    <scope>NUCLEOTIDE SEQUENCE [LARGE SCALE GENOMIC DNA]</scope>
    <source>
        <strain evidence="2 3">S-16</strain>
    </source>
</reference>
<evidence type="ECO:0000313" key="3">
    <source>
        <dbReference type="Proteomes" id="UP000267464"/>
    </source>
</evidence>
<dbReference type="SUPFAM" id="SSF53067">
    <property type="entry name" value="Actin-like ATPase domain"/>
    <property type="match status" value="1"/>
</dbReference>
<dbReference type="Proteomes" id="UP000267464">
    <property type="component" value="Unassembled WGS sequence"/>
</dbReference>
<gene>
    <name evidence="2" type="ORF">DZC73_09410</name>
</gene>
<organism evidence="2 3">
    <name type="scientific">Piscinibacter terrae</name>
    <dbReference type="NCBI Taxonomy" id="2496871"/>
    <lineage>
        <taxon>Bacteria</taxon>
        <taxon>Pseudomonadati</taxon>
        <taxon>Pseudomonadota</taxon>
        <taxon>Betaproteobacteria</taxon>
        <taxon>Burkholderiales</taxon>
        <taxon>Sphaerotilaceae</taxon>
        <taxon>Piscinibacter</taxon>
    </lineage>
</organism>
<dbReference type="PANTHER" id="PTHR18964:SF149">
    <property type="entry name" value="BIFUNCTIONAL UDP-N-ACETYLGLUCOSAMINE 2-EPIMERASE_N-ACETYLMANNOSAMINE KINASE"/>
    <property type="match status" value="1"/>
</dbReference>
<dbReference type="InterPro" id="IPR000600">
    <property type="entry name" value="ROK"/>
</dbReference>
<dbReference type="Pfam" id="PF00480">
    <property type="entry name" value="ROK"/>
    <property type="match status" value="1"/>
</dbReference>